<evidence type="ECO:0000256" key="1">
    <source>
        <dbReference type="ARBA" id="ARBA00022679"/>
    </source>
</evidence>
<dbReference type="FunFam" id="3.40.50.2000:FF:000009">
    <property type="entry name" value="Sterol 3-beta-glucosyltransferase UGT80A2"/>
    <property type="match status" value="1"/>
</dbReference>
<dbReference type="InterPro" id="IPR050426">
    <property type="entry name" value="Glycosyltransferase_28"/>
</dbReference>
<dbReference type="Pfam" id="PF06722">
    <property type="entry name" value="EryCIII-like_C"/>
    <property type="match status" value="1"/>
</dbReference>
<dbReference type="InterPro" id="IPR002213">
    <property type="entry name" value="UDP_glucos_trans"/>
</dbReference>
<dbReference type="AlphaFoldDB" id="A0AAD7M854"/>
<organism evidence="5 6">
    <name type="scientific">Mycena rosella</name>
    <name type="common">Pink bonnet</name>
    <name type="synonym">Agaricus rosellus</name>
    <dbReference type="NCBI Taxonomy" id="1033263"/>
    <lineage>
        <taxon>Eukaryota</taxon>
        <taxon>Fungi</taxon>
        <taxon>Dikarya</taxon>
        <taxon>Basidiomycota</taxon>
        <taxon>Agaricomycotina</taxon>
        <taxon>Agaricomycetes</taxon>
        <taxon>Agaricomycetidae</taxon>
        <taxon>Agaricales</taxon>
        <taxon>Marasmiineae</taxon>
        <taxon>Mycenaceae</taxon>
        <taxon>Mycena</taxon>
    </lineage>
</organism>
<feature type="domain" description="Erythromycin biosynthesis protein CIII-like C-terminal" evidence="4">
    <location>
        <begin position="402"/>
        <end position="502"/>
    </location>
</feature>
<dbReference type="FunFam" id="3.40.50.2000:FF:000100">
    <property type="entry name" value="Glycosyltransferase family 1 protein"/>
    <property type="match status" value="1"/>
</dbReference>
<feature type="region of interest" description="Disordered" evidence="2">
    <location>
        <begin position="613"/>
        <end position="659"/>
    </location>
</feature>
<accession>A0AAD7M854</accession>
<proteinExistence type="predicted"/>
<gene>
    <name evidence="5" type="ORF">B0H17DRAFT_1037634</name>
</gene>
<dbReference type="EMBL" id="JARKIE010000008">
    <property type="protein sequence ID" value="KAJ7705318.1"/>
    <property type="molecule type" value="Genomic_DNA"/>
</dbReference>
<evidence type="ECO:0000259" key="3">
    <source>
        <dbReference type="Pfam" id="PF03033"/>
    </source>
</evidence>
<feature type="compositionally biased region" description="Basic and acidic residues" evidence="2">
    <location>
        <begin position="1"/>
        <end position="16"/>
    </location>
</feature>
<keyword evidence="6" id="KW-1185">Reference proteome</keyword>
<reference evidence="5" key="1">
    <citation type="submission" date="2023-03" db="EMBL/GenBank/DDBJ databases">
        <title>Massive genome expansion in bonnet fungi (Mycena s.s.) driven by repeated elements and novel gene families across ecological guilds.</title>
        <authorList>
            <consortium name="Lawrence Berkeley National Laboratory"/>
            <person name="Harder C.B."/>
            <person name="Miyauchi S."/>
            <person name="Viragh M."/>
            <person name="Kuo A."/>
            <person name="Thoen E."/>
            <person name="Andreopoulos B."/>
            <person name="Lu D."/>
            <person name="Skrede I."/>
            <person name="Drula E."/>
            <person name="Henrissat B."/>
            <person name="Morin E."/>
            <person name="Kohler A."/>
            <person name="Barry K."/>
            <person name="LaButti K."/>
            <person name="Morin E."/>
            <person name="Salamov A."/>
            <person name="Lipzen A."/>
            <person name="Mereny Z."/>
            <person name="Hegedus B."/>
            <person name="Baldrian P."/>
            <person name="Stursova M."/>
            <person name="Weitz H."/>
            <person name="Taylor A."/>
            <person name="Grigoriev I.V."/>
            <person name="Nagy L.G."/>
            <person name="Martin F."/>
            <person name="Kauserud H."/>
        </authorList>
    </citation>
    <scope>NUCLEOTIDE SEQUENCE</scope>
    <source>
        <strain evidence="5">CBHHK067</strain>
    </source>
</reference>
<dbReference type="SUPFAM" id="SSF53756">
    <property type="entry name" value="UDP-Glycosyltransferase/glycogen phosphorylase"/>
    <property type="match status" value="1"/>
</dbReference>
<evidence type="ECO:0000256" key="2">
    <source>
        <dbReference type="SAM" id="MobiDB-lite"/>
    </source>
</evidence>
<name>A0AAD7M854_MYCRO</name>
<dbReference type="Proteomes" id="UP001221757">
    <property type="component" value="Unassembled WGS sequence"/>
</dbReference>
<dbReference type="InterPro" id="IPR004276">
    <property type="entry name" value="GlycoTrans_28_N"/>
</dbReference>
<dbReference type="Pfam" id="PF03033">
    <property type="entry name" value="Glyco_transf_28"/>
    <property type="match status" value="1"/>
</dbReference>
<dbReference type="CDD" id="cd03784">
    <property type="entry name" value="GT1_Gtf-like"/>
    <property type="match status" value="1"/>
</dbReference>
<dbReference type="GO" id="GO:0005975">
    <property type="term" value="P:carbohydrate metabolic process"/>
    <property type="evidence" value="ECO:0007669"/>
    <property type="project" value="InterPro"/>
</dbReference>
<dbReference type="Gene3D" id="3.40.50.2000">
    <property type="entry name" value="Glycogen Phosphorylase B"/>
    <property type="match status" value="2"/>
</dbReference>
<sequence length="844" mass="91770">MIIWPEDSKTDPRGLDDFPDYEPPPYQRTQYSYQLPEDYEIINRQSTAVGDDGRIDLDLDSKLGRALARIIPRPPPYAPSYSYLERRDWRIKLNIVIQVVGSRGDVQPFIALGNELQKHGHRVRLATHNVFENFVRESGLEFYAIGGDPAELMAYMVKNPGLIPSMKSLRQGDIQRKRAMVAEMLEGCWRSCVEPDTVSRVPFVADAIIANPPSFAHVHCAQALGIPVHLMFTMPWTSTRAFPHPLANLQYSSTDPVTANYISYGIVEFLTWQGLGDIINKWRDSIDLEPVPATEGPGLAETLKVPFTYCWSPTLVPKPADWAAHIDICGFFFRDPPNYTPPPELDAFLRAGPPPVYIGFGSIVIDDPQRMSAILLEAVQAVGVRAIISRGWSKLDGPALQNVLYLGDCPHEWLFQHVAAVVHHGGAGTTACGLLNGKPTAIVPFFGDQPFWGNMVAAAGAGPKPIPHKALDVQNLTDAIACCLAPEATAAARSIASKMRSESGVKTAVDSFHANLPLERLPCEILPNQSAAWTIKKGKRKIRLSKLAAAALVQDLTIDRKALKSHASNRILIENRRWDPLTGVSSAAIGTTSDMVDATAGIFLKPYEEFKRGNPDPPLSRAPSASNAPPNPFEKEDRGEGSSRGVVPTAGSRSGVHTAGAMAAASGKSLGRFMTSSFKGMVIDIPLAVTEGLRGVPKLYGEEVKEHGEVKGWKSGAVVAGKTFASDMSEGMADLFMQPYKGAKEEGAWGMAKGFGKGALGFSAKISSGALGLVAYPGQGIYKSIRAAAHDTTRKEIIRKKHQEGEWLLLQTEQGLRSSIKAAYDGLWWNPGAYNAPTPHSDTK</sequence>
<evidence type="ECO:0000313" key="6">
    <source>
        <dbReference type="Proteomes" id="UP001221757"/>
    </source>
</evidence>
<evidence type="ECO:0008006" key="7">
    <source>
        <dbReference type="Google" id="ProtNLM"/>
    </source>
</evidence>
<dbReference type="PANTHER" id="PTHR48050:SF27">
    <property type="entry name" value="GLUCOSYLTRANSFERASE, PUTATIVE (AFU_ORTHOLOGUE AFUA_7G04880)-RELATED"/>
    <property type="match status" value="1"/>
</dbReference>
<protein>
    <recommendedName>
        <fullName evidence="7">Glycosyltransferase family 28 N-terminal domain-containing protein</fullName>
    </recommendedName>
</protein>
<evidence type="ECO:0000259" key="4">
    <source>
        <dbReference type="Pfam" id="PF06722"/>
    </source>
</evidence>
<feature type="region of interest" description="Disordered" evidence="2">
    <location>
        <begin position="1"/>
        <end position="23"/>
    </location>
</feature>
<evidence type="ECO:0000313" key="5">
    <source>
        <dbReference type="EMBL" id="KAJ7705318.1"/>
    </source>
</evidence>
<keyword evidence="1" id="KW-0808">Transferase</keyword>
<dbReference type="PANTHER" id="PTHR48050">
    <property type="entry name" value="STEROL 3-BETA-GLUCOSYLTRANSFERASE"/>
    <property type="match status" value="1"/>
</dbReference>
<feature type="domain" description="Glycosyltransferase family 28 N-terminal" evidence="3">
    <location>
        <begin position="95"/>
        <end position="243"/>
    </location>
</feature>
<dbReference type="GO" id="GO:0016906">
    <property type="term" value="F:sterol 3-beta-glucosyltransferase activity"/>
    <property type="evidence" value="ECO:0007669"/>
    <property type="project" value="UniProtKB-ARBA"/>
</dbReference>
<comment type="caution">
    <text evidence="5">The sequence shown here is derived from an EMBL/GenBank/DDBJ whole genome shotgun (WGS) entry which is preliminary data.</text>
</comment>
<dbReference type="InterPro" id="IPR010610">
    <property type="entry name" value="EryCIII-like_C"/>
</dbReference>